<dbReference type="InterPro" id="IPR050300">
    <property type="entry name" value="GDXG_lipolytic_enzyme"/>
</dbReference>
<dbReference type="Pfam" id="PF00439">
    <property type="entry name" value="Bromodomain"/>
    <property type="match status" value="1"/>
</dbReference>
<dbReference type="PANTHER" id="PTHR48081:SF8">
    <property type="entry name" value="ALPHA_BETA HYDROLASE FOLD-3 DOMAIN-CONTAINING PROTEIN-RELATED"/>
    <property type="match status" value="1"/>
</dbReference>
<dbReference type="InterPro" id="IPR001487">
    <property type="entry name" value="Bromodomain"/>
</dbReference>
<feature type="region of interest" description="Disordered" evidence="5">
    <location>
        <begin position="416"/>
        <end position="456"/>
    </location>
</feature>
<dbReference type="Proteomes" id="UP000591131">
    <property type="component" value="Unassembled WGS sequence"/>
</dbReference>
<comment type="similarity">
    <text evidence="1">Belongs to the 'GDXG' lipolytic enzyme family.</text>
</comment>
<name>A0A7J6LU21_PERCH</name>
<evidence type="ECO:0000313" key="7">
    <source>
        <dbReference type="EMBL" id="KAF4662773.1"/>
    </source>
</evidence>
<dbReference type="CDD" id="cd04369">
    <property type="entry name" value="Bromodomain"/>
    <property type="match status" value="1"/>
</dbReference>
<dbReference type="PRINTS" id="PR00503">
    <property type="entry name" value="BROMODOMAIN"/>
</dbReference>
<gene>
    <name evidence="7" type="ORF">FOL47_006066</name>
</gene>
<dbReference type="InterPro" id="IPR018359">
    <property type="entry name" value="Bromodomain_CS"/>
</dbReference>
<dbReference type="InterPro" id="IPR029058">
    <property type="entry name" value="AB_hydrolase_fold"/>
</dbReference>
<dbReference type="GO" id="GO:0016787">
    <property type="term" value="F:hydrolase activity"/>
    <property type="evidence" value="ECO:0007669"/>
    <property type="project" value="UniProtKB-KW"/>
</dbReference>
<dbReference type="InterPro" id="IPR002168">
    <property type="entry name" value="Lipase_GDXG_HIS_AS"/>
</dbReference>
<dbReference type="SUPFAM" id="SSF53474">
    <property type="entry name" value="alpha/beta-Hydrolases"/>
    <property type="match status" value="2"/>
</dbReference>
<dbReference type="OrthoDB" id="436448at2759"/>
<evidence type="ECO:0000259" key="6">
    <source>
        <dbReference type="PROSITE" id="PS50014"/>
    </source>
</evidence>
<evidence type="ECO:0000313" key="8">
    <source>
        <dbReference type="Proteomes" id="UP000591131"/>
    </source>
</evidence>
<feature type="region of interest" description="Disordered" evidence="5">
    <location>
        <begin position="1109"/>
        <end position="1142"/>
    </location>
</feature>
<evidence type="ECO:0000256" key="1">
    <source>
        <dbReference type="ARBA" id="ARBA00010515"/>
    </source>
</evidence>
<proteinExistence type="inferred from homology"/>
<dbReference type="Pfam" id="PF07859">
    <property type="entry name" value="Abhydrolase_3"/>
    <property type="match status" value="2"/>
</dbReference>
<dbReference type="Gene3D" id="3.40.50.1820">
    <property type="entry name" value="alpha/beta hydrolase"/>
    <property type="match status" value="2"/>
</dbReference>
<dbReference type="SMART" id="SM00297">
    <property type="entry name" value="BROMO"/>
    <property type="match status" value="1"/>
</dbReference>
<evidence type="ECO:0000256" key="5">
    <source>
        <dbReference type="SAM" id="MobiDB-lite"/>
    </source>
</evidence>
<dbReference type="InterPro" id="IPR036427">
    <property type="entry name" value="Bromodomain-like_sf"/>
</dbReference>
<dbReference type="PANTHER" id="PTHR48081">
    <property type="entry name" value="AB HYDROLASE SUPERFAMILY PROTEIN C4A8.06C"/>
    <property type="match status" value="1"/>
</dbReference>
<dbReference type="Gene3D" id="1.20.920.10">
    <property type="entry name" value="Bromodomain-like"/>
    <property type="match status" value="1"/>
</dbReference>
<keyword evidence="8" id="KW-1185">Reference proteome</keyword>
<evidence type="ECO:0000256" key="3">
    <source>
        <dbReference type="ARBA" id="ARBA00023117"/>
    </source>
</evidence>
<protein>
    <recommendedName>
        <fullName evidence="6">Bromo domain-containing protein</fullName>
    </recommendedName>
</protein>
<accession>A0A7J6LU21</accession>
<comment type="caution">
    <text evidence="7">The sequence shown here is derived from an EMBL/GenBank/DDBJ whole genome shotgun (WGS) entry which is preliminary data.</text>
</comment>
<feature type="compositionally biased region" description="Basic and acidic residues" evidence="5">
    <location>
        <begin position="21"/>
        <end position="31"/>
    </location>
</feature>
<dbReference type="PROSITE" id="PS50014">
    <property type="entry name" value="BROMODOMAIN_2"/>
    <property type="match status" value="1"/>
</dbReference>
<dbReference type="SUPFAM" id="SSF47370">
    <property type="entry name" value="Bromodomain"/>
    <property type="match status" value="1"/>
</dbReference>
<feature type="compositionally biased region" description="Basic residues" evidence="5">
    <location>
        <begin position="179"/>
        <end position="189"/>
    </location>
</feature>
<keyword evidence="3 4" id="KW-0103">Bromodomain</keyword>
<feature type="region of interest" description="Disordered" evidence="5">
    <location>
        <begin position="1"/>
        <end position="48"/>
    </location>
</feature>
<evidence type="ECO:0000256" key="4">
    <source>
        <dbReference type="PROSITE-ProRule" id="PRU00035"/>
    </source>
</evidence>
<organism evidence="7 8">
    <name type="scientific">Perkinsus chesapeaki</name>
    <name type="common">Clam parasite</name>
    <name type="synonym">Perkinsus andrewsi</name>
    <dbReference type="NCBI Taxonomy" id="330153"/>
    <lineage>
        <taxon>Eukaryota</taxon>
        <taxon>Sar</taxon>
        <taxon>Alveolata</taxon>
        <taxon>Perkinsozoa</taxon>
        <taxon>Perkinsea</taxon>
        <taxon>Perkinsida</taxon>
        <taxon>Perkinsidae</taxon>
        <taxon>Perkinsus</taxon>
    </lineage>
</organism>
<evidence type="ECO:0000256" key="2">
    <source>
        <dbReference type="ARBA" id="ARBA00022801"/>
    </source>
</evidence>
<dbReference type="EMBL" id="JAAPAO010000337">
    <property type="protein sequence ID" value="KAF4662773.1"/>
    <property type="molecule type" value="Genomic_DNA"/>
</dbReference>
<feature type="region of interest" description="Disordered" evidence="5">
    <location>
        <begin position="167"/>
        <end position="195"/>
    </location>
</feature>
<keyword evidence="2" id="KW-0378">Hydrolase</keyword>
<feature type="compositionally biased region" description="Polar residues" evidence="5">
    <location>
        <begin position="39"/>
        <end position="48"/>
    </location>
</feature>
<feature type="compositionally biased region" description="Basic and acidic residues" evidence="5">
    <location>
        <begin position="423"/>
        <end position="450"/>
    </location>
</feature>
<dbReference type="PROSITE" id="PS01173">
    <property type="entry name" value="LIPASE_GDXG_HIS"/>
    <property type="match status" value="1"/>
</dbReference>
<feature type="domain" description="Bromo" evidence="6">
    <location>
        <begin position="70"/>
        <end position="140"/>
    </location>
</feature>
<dbReference type="PROSITE" id="PS00633">
    <property type="entry name" value="BROMODOMAIN_1"/>
    <property type="match status" value="1"/>
</dbReference>
<sequence length="1544" mass="171568">MVLTPSLKRQNSEQAGSEAAAGHDRPDESTQAKRRRTGGTHNPQVFGISQRQWRQKPYRDLCGIILRWMRSKDRNQFFYYPVDVNEVPTYRDIIKNPMSFDLMEARASKRAYKTVDDIRKDFNLICTNAMTFNPEGSPWHKAAEKLQADGEKQFDLAQLHGLRLPDDSIESSTVNSRAGSRRSYTRRDHHGTATQVNRNSVEAVDKLPGSLRNALHAIEYTGTPSNMTKDVIEAYATVVEENRFSNRGAPNMLVRVGSSADFIDHTSPGKATVMGSSSSSVLPGELEPKSAEKSLRKFLEGIDGLPEGIVDRHLRRRLGGCPSTVAPLNDCRVFGLDTDDFVAFNGTLRVEREFTGYILGVGYENAMQAAGLSDAGVDTEPLKEMAQRHRASREKQIQNVIGLTVLYFYLSYSSIEGSASSSPKHETVMSVKEEKDRANELETKKEKSSECGHVLSTAEDLRESLREAKPKPIDQKRIDAERRLSERASELFEEFKNSNDHDKEITSLTQIRDLFDQVSGRGVARSEAVSAETVICSELVKSDFLSILSKVKSYQEAPQGSIPQELRQRSTWLMEKTTPKAVSNMPSQVSTFIPSACSTDYDWSTGLRLTSDNNSEWDVEDNDTEFTSAPDGLANRVRKSILAPWWLDDKRGSKRFGVINDVETDSDSDAGASLPPINKRYRSRTELQYHVVPSTSLLQSWRAIKCPFGVIGAGVAGLVAPPKRKTWNRSLAAAVKVIRSAGKNFPRNPTLMQAVCDMSLPGTGKKGVTRWKTTVGRSKIDWYWPVKRTSTLRRQMSFKGPGNLHDNSDWMTALKDPAYPVILFFHGGAYVLCTPGSVAYKPFVTKLAHDCNSFVCALDYSRPPETGLKEIIEEGIISYSYLINSLEIPPERIVLVGDSAGANLALSVMLQLRDRGRYPLPAGLVLLSPWADLSLSEDQLWCENAYYDYLPVELIYKFAQLCARSTGVAMDDPIVSPALAPSLDLKVPVYCTYGEVEILRASEEGLCRRLKMENSKRVEVEMIVDMPHDCYMFCDSKQKTILEACTILVEKIRAMNKAKGAVKSRVVVVTMLTVSSFTSSSTSSNTSSSPSSALDSIVDVTKFLQEELTGQESDGTSEDEEEGSRPANILPPRATSGRPRSQTSLQYHAVGPHSFRQSLRTATLPFALLGATLVGPVAKPKRAVWNRKLATLLRVGRATARDFPRKYELIQKTSDVCIPGVGKKGVCCWMPKRPENIRLQWYWPACRTPTLKASKDFEGFSNIQDSADWYRALQEDHKSPVILYIHGGAFVMCTPQSAAYKPWITELARATDCFLCAVDYDRPPQTGMATITEQGVGAYTYLINDMNIAPERIVICGDSAGGNTALSIAIAVRDQHLPLPGGLALLSPWADLSLSEEQLLSDNAYYDYIPVELVYKFANYCADASNERPSSPVVSPALASSLDLGVPIYCTFGEAELLRYSIQDLCKRFIKENSMPVTVHMIMDMPHDCYTLLETGQHTIKDAIAVLAGRIRDMTSQSSQRRRNPKPRGSITYPVHHVDTSITI</sequence>
<reference evidence="7 8" key="1">
    <citation type="submission" date="2020-04" db="EMBL/GenBank/DDBJ databases">
        <title>Perkinsus chesapeaki whole genome sequence.</title>
        <authorList>
            <person name="Bogema D.R."/>
        </authorList>
    </citation>
    <scope>NUCLEOTIDE SEQUENCE [LARGE SCALE GENOMIC DNA]</scope>
    <source>
        <strain evidence="7">ATCC PRA-425</strain>
    </source>
</reference>
<dbReference type="InterPro" id="IPR013094">
    <property type="entry name" value="AB_hydrolase_3"/>
</dbReference>